<evidence type="ECO:0000256" key="3">
    <source>
        <dbReference type="ARBA" id="ARBA00022448"/>
    </source>
</evidence>
<dbReference type="AlphaFoldDB" id="A0A937CPS4"/>
<keyword evidence="4" id="KW-1003">Cell membrane</keyword>
<dbReference type="PANTHER" id="PTHR43302">
    <property type="entry name" value="TRANSPORTER ARSB-RELATED"/>
    <property type="match status" value="1"/>
</dbReference>
<dbReference type="GO" id="GO:0005886">
    <property type="term" value="C:plasma membrane"/>
    <property type="evidence" value="ECO:0007669"/>
    <property type="project" value="UniProtKB-SubCell"/>
</dbReference>
<comment type="caution">
    <text evidence="10">The sequence shown here is derived from an EMBL/GenBank/DDBJ whole genome shotgun (WGS) entry which is preliminary data.</text>
</comment>
<feature type="domain" description="Citrate transporter-like" evidence="9">
    <location>
        <begin position="18"/>
        <end position="350"/>
    </location>
</feature>
<keyword evidence="11" id="KW-1185">Reference proteome</keyword>
<feature type="transmembrane region" description="Helical" evidence="8">
    <location>
        <begin position="27"/>
        <end position="46"/>
    </location>
</feature>
<evidence type="ECO:0000256" key="6">
    <source>
        <dbReference type="ARBA" id="ARBA00022989"/>
    </source>
</evidence>
<reference evidence="10" key="1">
    <citation type="submission" date="2021-01" db="EMBL/GenBank/DDBJ databases">
        <title>Rhizobium sp. strain KVB221 16S ribosomal RNA gene Genome sequencing and assembly.</title>
        <authorList>
            <person name="Kang M."/>
        </authorList>
    </citation>
    <scope>NUCLEOTIDE SEQUENCE</scope>
    <source>
        <strain evidence="10">KVB221</strain>
    </source>
</reference>
<feature type="transmembrane region" description="Helical" evidence="8">
    <location>
        <begin position="224"/>
        <end position="242"/>
    </location>
</feature>
<proteinExistence type="inferred from homology"/>
<name>A0A937CPS4_9HYPH</name>
<sequence>MNALTLTWAIAGLTTLGVITRPFALPEAIWAVLGALLLLALGLIGIPDAWTGVIKGLDVYLFLIGMMLLSELARREGLFDWLASIATAHAKGSPKRLFILIYCVGIVVTVFLSNDATAVVLTPAVYAACRAARVNDPMPYLLICAFIANAASFVLPISNPANLVIFGGEAMPPLSQWLVTFTLPSIASIAVTFLALYWTQRSVIAADSVATDIQGVPLTPSAKLAGAGLCATAVLLLGASALDRDLGLPTFVAGCITTAAILLVTRKNPAGILKDISWSVLPLVAGLFVVVETLNRTGLIDQLARYLSDGATNFPAQSAAAAGAIVALASNLVNNLPAGLVAGSAVQAAHVSDKIAGAVLIGVDLGPNLSITGSLATILWLTAMRREGLQIGAWSFLKVGVVVMIPALVISLAVLAIQ</sequence>
<dbReference type="GO" id="GO:0015105">
    <property type="term" value="F:arsenite transmembrane transporter activity"/>
    <property type="evidence" value="ECO:0007669"/>
    <property type="project" value="InterPro"/>
</dbReference>
<organism evidence="10 11">
    <name type="scientific">Rhizobium setariae</name>
    <dbReference type="NCBI Taxonomy" id="2801340"/>
    <lineage>
        <taxon>Bacteria</taxon>
        <taxon>Pseudomonadati</taxon>
        <taxon>Pseudomonadota</taxon>
        <taxon>Alphaproteobacteria</taxon>
        <taxon>Hyphomicrobiales</taxon>
        <taxon>Rhizobiaceae</taxon>
        <taxon>Rhizobium/Agrobacterium group</taxon>
        <taxon>Rhizobium</taxon>
    </lineage>
</organism>
<keyword evidence="5 8" id="KW-0812">Transmembrane</keyword>
<dbReference type="EMBL" id="JAEQNC010000020">
    <property type="protein sequence ID" value="MBL0375261.1"/>
    <property type="molecule type" value="Genomic_DNA"/>
</dbReference>
<feature type="transmembrane region" description="Helical" evidence="8">
    <location>
        <begin position="177"/>
        <end position="198"/>
    </location>
</feature>
<evidence type="ECO:0000256" key="4">
    <source>
        <dbReference type="ARBA" id="ARBA00022475"/>
    </source>
</evidence>
<dbReference type="PRINTS" id="PR00758">
    <property type="entry name" value="ARSENICPUMP"/>
</dbReference>
<evidence type="ECO:0000256" key="5">
    <source>
        <dbReference type="ARBA" id="ARBA00022692"/>
    </source>
</evidence>
<keyword evidence="7 8" id="KW-0472">Membrane</keyword>
<dbReference type="Pfam" id="PF03600">
    <property type="entry name" value="CitMHS"/>
    <property type="match status" value="1"/>
</dbReference>
<keyword evidence="6 8" id="KW-1133">Transmembrane helix</keyword>
<accession>A0A937CPS4</accession>
<evidence type="ECO:0000256" key="2">
    <source>
        <dbReference type="ARBA" id="ARBA00009843"/>
    </source>
</evidence>
<feature type="transmembrane region" description="Helical" evidence="8">
    <location>
        <begin position="355"/>
        <end position="381"/>
    </location>
</feature>
<dbReference type="CDD" id="cd01118">
    <property type="entry name" value="ArsB_permease"/>
    <property type="match status" value="1"/>
</dbReference>
<evidence type="ECO:0000256" key="7">
    <source>
        <dbReference type="ARBA" id="ARBA00023136"/>
    </source>
</evidence>
<feature type="transmembrane region" description="Helical" evidence="8">
    <location>
        <begin position="99"/>
        <end position="126"/>
    </location>
</feature>
<comment type="subcellular location">
    <subcellularLocation>
        <location evidence="1">Cell membrane</location>
        <topology evidence="1">Multi-pass membrane protein</topology>
    </subcellularLocation>
</comment>
<feature type="transmembrane region" description="Helical" evidence="8">
    <location>
        <begin position="276"/>
        <end position="294"/>
    </location>
</feature>
<feature type="transmembrane region" description="Helical" evidence="8">
    <location>
        <begin position="393"/>
        <end position="417"/>
    </location>
</feature>
<evidence type="ECO:0000313" key="10">
    <source>
        <dbReference type="EMBL" id="MBL0375261.1"/>
    </source>
</evidence>
<feature type="transmembrane region" description="Helical" evidence="8">
    <location>
        <begin position="248"/>
        <end position="264"/>
    </location>
</feature>
<dbReference type="InterPro" id="IPR004680">
    <property type="entry name" value="Cit_transptr-like_dom"/>
</dbReference>
<evidence type="ECO:0000256" key="8">
    <source>
        <dbReference type="SAM" id="Phobius"/>
    </source>
</evidence>
<dbReference type="RefSeq" id="WP_201663804.1">
    <property type="nucleotide sequence ID" value="NZ_JAEQNC010000020.1"/>
</dbReference>
<keyword evidence="3" id="KW-0813">Transport</keyword>
<feature type="transmembrane region" description="Helical" evidence="8">
    <location>
        <begin position="138"/>
        <end position="157"/>
    </location>
</feature>
<evidence type="ECO:0000256" key="1">
    <source>
        <dbReference type="ARBA" id="ARBA00004651"/>
    </source>
</evidence>
<dbReference type="PANTHER" id="PTHR43302:SF5">
    <property type="entry name" value="TRANSPORTER ARSB-RELATED"/>
    <property type="match status" value="1"/>
</dbReference>
<protein>
    <submittedName>
        <fullName evidence="10">Arsenic transporter</fullName>
    </submittedName>
</protein>
<evidence type="ECO:0000313" key="11">
    <source>
        <dbReference type="Proteomes" id="UP000633219"/>
    </source>
</evidence>
<evidence type="ECO:0000259" key="9">
    <source>
        <dbReference type="Pfam" id="PF03600"/>
    </source>
</evidence>
<dbReference type="InterPro" id="IPR000802">
    <property type="entry name" value="Arsenical_pump_ArsB"/>
</dbReference>
<comment type="similarity">
    <text evidence="2">Belongs to the CitM (TC 2.A.11) transporter family.</text>
</comment>
<dbReference type="Proteomes" id="UP000633219">
    <property type="component" value="Unassembled WGS sequence"/>
</dbReference>
<gene>
    <name evidence="10" type="ORF">JJB09_24915</name>
</gene>